<feature type="compositionally biased region" description="Basic and acidic residues" evidence="1">
    <location>
        <begin position="48"/>
        <end position="60"/>
    </location>
</feature>
<feature type="compositionally biased region" description="Polar residues" evidence="1">
    <location>
        <begin position="359"/>
        <end position="375"/>
    </location>
</feature>
<proteinExistence type="predicted"/>
<dbReference type="VEuPathDB" id="FungiDB:P175DRAFT_0508087"/>
<organism evidence="3 4">
    <name type="scientific">Aspergillus ochraceoroseus IBT 24754</name>
    <dbReference type="NCBI Taxonomy" id="1392256"/>
    <lineage>
        <taxon>Eukaryota</taxon>
        <taxon>Fungi</taxon>
        <taxon>Dikarya</taxon>
        <taxon>Ascomycota</taxon>
        <taxon>Pezizomycotina</taxon>
        <taxon>Eurotiomycetes</taxon>
        <taxon>Eurotiomycetidae</taxon>
        <taxon>Eurotiales</taxon>
        <taxon>Aspergillaceae</taxon>
        <taxon>Aspergillus</taxon>
        <taxon>Aspergillus subgen. Nidulantes</taxon>
    </lineage>
</organism>
<feature type="region of interest" description="Disordered" evidence="1">
    <location>
        <begin position="288"/>
        <end position="322"/>
    </location>
</feature>
<evidence type="ECO:0000259" key="2">
    <source>
        <dbReference type="SMART" id="SM00355"/>
    </source>
</evidence>
<dbReference type="InterPro" id="IPR051061">
    <property type="entry name" value="Zinc_finger_trans_reg"/>
</dbReference>
<gene>
    <name evidence="3" type="ORF">P175DRAFT_0508087</name>
</gene>
<evidence type="ECO:0000256" key="1">
    <source>
        <dbReference type="SAM" id="MobiDB-lite"/>
    </source>
</evidence>
<dbReference type="SMART" id="SM00355">
    <property type="entry name" value="ZnF_C2H2"/>
    <property type="match status" value="3"/>
</dbReference>
<dbReference type="PANTHER" id="PTHR46179">
    <property type="entry name" value="ZINC FINGER PROTEIN"/>
    <property type="match status" value="1"/>
</dbReference>
<sequence>MLPSAPLSRPLFLLRTLTARRTLESTIRRFTCGAPDAPKTAASMTEAVEERDSPKLEQFRPDLNPRPPTPPPFVHYERPSENHASKYVRKEAFSSSIRGPTIGFSQANAALLRHIAPDRPELVSSEIEIHSNVDSPRDDPSLKLPGIISEHQIKPESTKPDLKTKAVEVLNYLNYLPDASCEALPPSSRDRHQPPPLKDLLDDRIEHRAPSHNHLENEPPKSSDLRKFLITDPESKDSLPALRPPDDLNTRLPPIQTQLGQLAPGAPQTTTDPLSILLTGSYSLPPVTAASSPPLARTETASWEPQRALAPPKIPASPYSHLSPVSSQDISAVSSPVSHPNYWRGTPKPNVRYLYDPPSTASAPATNYPTPTDQAPGSCESPYAPTPHGNGAPTSTGTFKCHHPGCTAPPFQTQYLLNSHANVHSQDRPHFCPIEGCSRGPGGKGFKRKNEMIRHGLVHNSPGYVCPFCPDQQHKYPRPDNLQRHVRVHHVDKHKDDLALREVLAQRPEGSARGRRRRINPQ</sequence>
<evidence type="ECO:0000313" key="4">
    <source>
        <dbReference type="Proteomes" id="UP000244073"/>
    </source>
</evidence>
<feature type="domain" description="C2H2-type" evidence="2">
    <location>
        <begin position="430"/>
        <end position="459"/>
    </location>
</feature>
<dbReference type="GO" id="GO:0006357">
    <property type="term" value="P:regulation of transcription by RNA polymerase II"/>
    <property type="evidence" value="ECO:0007669"/>
    <property type="project" value="TreeGrafter"/>
</dbReference>
<feature type="region of interest" description="Disordered" evidence="1">
    <location>
        <begin position="32"/>
        <end position="72"/>
    </location>
</feature>
<dbReference type="SUPFAM" id="SSF57667">
    <property type="entry name" value="beta-beta-alpha zinc fingers"/>
    <property type="match status" value="1"/>
</dbReference>
<comment type="caution">
    <text evidence="3">The sequence shown here is derived from an EMBL/GenBank/DDBJ whole genome shotgun (WGS) entry which is preliminary data.</text>
</comment>
<dbReference type="GO" id="GO:0005634">
    <property type="term" value="C:nucleus"/>
    <property type="evidence" value="ECO:0007669"/>
    <property type="project" value="TreeGrafter"/>
</dbReference>
<feature type="domain" description="C2H2-type" evidence="2">
    <location>
        <begin position="464"/>
        <end position="489"/>
    </location>
</feature>
<dbReference type="OrthoDB" id="6077919at2759"/>
<dbReference type="Gene3D" id="3.30.160.60">
    <property type="entry name" value="Classic Zinc Finger"/>
    <property type="match status" value="1"/>
</dbReference>
<evidence type="ECO:0000313" key="3">
    <source>
        <dbReference type="EMBL" id="PTU23397.1"/>
    </source>
</evidence>
<dbReference type="AlphaFoldDB" id="A0A2T5M4D3"/>
<reference evidence="3 4" key="1">
    <citation type="journal article" date="2018" name="Proc. Natl. Acad. Sci. U.S.A.">
        <title>Linking secondary metabolites to gene clusters through genome sequencing of six diverse Aspergillus species.</title>
        <authorList>
            <person name="Kaerboelling I."/>
            <person name="Vesth T.C."/>
            <person name="Frisvad J.C."/>
            <person name="Nybo J.L."/>
            <person name="Theobald S."/>
            <person name="Kuo A."/>
            <person name="Bowyer P."/>
            <person name="Matsuda Y."/>
            <person name="Mondo S."/>
            <person name="Lyhne E.K."/>
            <person name="Kogle M.E."/>
            <person name="Clum A."/>
            <person name="Lipzen A."/>
            <person name="Salamov A."/>
            <person name="Ngan C.Y."/>
            <person name="Daum C."/>
            <person name="Chiniquy J."/>
            <person name="Barry K."/>
            <person name="LaButti K."/>
            <person name="Haridas S."/>
            <person name="Simmons B.A."/>
            <person name="Magnuson J.K."/>
            <person name="Mortensen U.H."/>
            <person name="Larsen T.O."/>
            <person name="Grigoriev I.V."/>
            <person name="Baker S.E."/>
            <person name="Andersen M.R."/>
        </authorList>
    </citation>
    <scope>NUCLEOTIDE SEQUENCE [LARGE SCALE GENOMIC DNA]</scope>
    <source>
        <strain evidence="3 4">IBT 24754</strain>
    </source>
</reference>
<dbReference type="InterPro" id="IPR013087">
    <property type="entry name" value="Znf_C2H2_type"/>
</dbReference>
<dbReference type="GeneID" id="63815195"/>
<feature type="region of interest" description="Disordered" evidence="1">
    <location>
        <begin position="232"/>
        <end position="253"/>
    </location>
</feature>
<accession>A0A2T5M4D3</accession>
<dbReference type="Proteomes" id="UP000244073">
    <property type="component" value="Unassembled WGS sequence"/>
</dbReference>
<feature type="region of interest" description="Disordered" evidence="1">
    <location>
        <begin position="357"/>
        <end position="390"/>
    </location>
</feature>
<dbReference type="EMBL" id="MSFN02000002">
    <property type="protein sequence ID" value="PTU23397.1"/>
    <property type="molecule type" value="Genomic_DNA"/>
</dbReference>
<feature type="domain" description="C2H2-type" evidence="2">
    <location>
        <begin position="399"/>
        <end position="424"/>
    </location>
</feature>
<dbReference type="RefSeq" id="XP_040754789.1">
    <property type="nucleotide sequence ID" value="XM_040898313.1"/>
</dbReference>
<name>A0A2T5M4D3_9EURO</name>
<dbReference type="InterPro" id="IPR036236">
    <property type="entry name" value="Znf_C2H2_sf"/>
</dbReference>
<dbReference type="PANTHER" id="PTHR46179:SF19">
    <property type="entry name" value="C2H2 FINGER DOMAIN TRANSCRIPTION FACTOR (EUROFUNG)-RELATED"/>
    <property type="match status" value="1"/>
</dbReference>
<protein>
    <recommendedName>
        <fullName evidence="2">C2H2-type domain-containing protein</fullName>
    </recommendedName>
</protein>